<dbReference type="RefSeq" id="WP_250826920.1">
    <property type="nucleotide sequence ID" value="NZ_JAMOIL010000009.1"/>
</dbReference>
<keyword evidence="1" id="KW-0732">Signal</keyword>
<keyword evidence="3" id="KW-1185">Reference proteome</keyword>
<name>A0A9X2D6L5_9ACTN</name>
<dbReference type="Proteomes" id="UP001139485">
    <property type="component" value="Unassembled WGS sequence"/>
</dbReference>
<protein>
    <submittedName>
        <fullName evidence="2">Uncharacterized protein</fullName>
    </submittedName>
</protein>
<dbReference type="EMBL" id="JAMOIL010000009">
    <property type="protein sequence ID" value="MCM0620250.1"/>
    <property type="molecule type" value="Genomic_DNA"/>
</dbReference>
<gene>
    <name evidence="2" type="ORF">M8330_08070</name>
</gene>
<proteinExistence type="predicted"/>
<accession>A0A9X2D6L5</accession>
<sequence length="196" mass="20262">MRVPPRLVRAGLLATALLLTTACSEQGDPGDPADVAAARDRLGAVQSALEVWAAADDLAQARAAAEEVSNLVTGPGVHLYGDTDGDGSLAGAVDEGLLPGEQGEQGLGLPLEECAGVDLLGGSWADPGARWADLTERIEVWAPDDNRFPELPSHAQRVVGWAQLTLSTDSLEDAHEYAGHAQLHVTASVAAVDKCG</sequence>
<feature type="signal peptide" evidence="1">
    <location>
        <begin position="1"/>
        <end position="27"/>
    </location>
</feature>
<evidence type="ECO:0000313" key="3">
    <source>
        <dbReference type="Proteomes" id="UP001139485"/>
    </source>
</evidence>
<feature type="chain" id="PRO_5040752030" evidence="1">
    <location>
        <begin position="28"/>
        <end position="196"/>
    </location>
</feature>
<dbReference type="PROSITE" id="PS51257">
    <property type="entry name" value="PROKAR_LIPOPROTEIN"/>
    <property type="match status" value="1"/>
</dbReference>
<organism evidence="2 3">
    <name type="scientific">Nocardioides bruguierae</name>
    <dbReference type="NCBI Taxonomy" id="2945102"/>
    <lineage>
        <taxon>Bacteria</taxon>
        <taxon>Bacillati</taxon>
        <taxon>Actinomycetota</taxon>
        <taxon>Actinomycetes</taxon>
        <taxon>Propionibacteriales</taxon>
        <taxon>Nocardioidaceae</taxon>
        <taxon>Nocardioides</taxon>
    </lineage>
</organism>
<evidence type="ECO:0000256" key="1">
    <source>
        <dbReference type="SAM" id="SignalP"/>
    </source>
</evidence>
<reference evidence="2" key="1">
    <citation type="submission" date="2022-05" db="EMBL/GenBank/DDBJ databases">
        <authorList>
            <person name="Tuo L."/>
        </authorList>
    </citation>
    <scope>NUCLEOTIDE SEQUENCE</scope>
    <source>
        <strain evidence="2">BSK12Z-4</strain>
    </source>
</reference>
<evidence type="ECO:0000313" key="2">
    <source>
        <dbReference type="EMBL" id="MCM0620250.1"/>
    </source>
</evidence>
<dbReference type="AlphaFoldDB" id="A0A9X2D6L5"/>
<comment type="caution">
    <text evidence="2">The sequence shown here is derived from an EMBL/GenBank/DDBJ whole genome shotgun (WGS) entry which is preliminary data.</text>
</comment>